<dbReference type="Pfam" id="PF00248">
    <property type="entry name" value="Aldo_ket_red"/>
    <property type="match status" value="1"/>
</dbReference>
<feature type="domain" description="NADP-dependent oxidoreductase" evidence="1">
    <location>
        <begin position="12"/>
        <end position="321"/>
    </location>
</feature>
<keyword evidence="2" id="KW-0560">Oxidoreductase</keyword>
<dbReference type="AlphaFoldDB" id="A0A840AQR2"/>
<sequence>MTERSRIGFRSRLGFGASGLGTLYRDVPEGRAAETLATAYEAGLRYFDTAPLYGHGLSELRLGSFLRTVARDTVTVSTKVGRYMVPPYGEAVDYGLWAKPLPLKPVFDYSYAGTLRALEQSANRLGINDFDLIYIHDVDRFTHGDAYERRFDEAIEGCYRALDDLRKAGHIRAIGVGVNESDVATRFLKAGRFDAIMMAGRYTLLDRQAEADLMPEATRQGTEIVVAGVFNSGILAAGPEAAGTTYDYGAPPPEVVARARRIASICAAHDVPLQAAAIQFPLRHPQVSAAVLGMSRPERVGENLAWSRHPIPPSFWQALEEDRVSP</sequence>
<dbReference type="Gene3D" id="3.20.20.100">
    <property type="entry name" value="NADP-dependent oxidoreductase domain"/>
    <property type="match status" value="1"/>
</dbReference>
<gene>
    <name evidence="2" type="ORF">GGR25_002814</name>
</gene>
<dbReference type="InterPro" id="IPR020471">
    <property type="entry name" value="AKR"/>
</dbReference>
<dbReference type="RefSeq" id="WP_183399371.1">
    <property type="nucleotide sequence ID" value="NZ_JACIDS010000003.1"/>
</dbReference>
<dbReference type="EC" id="1.1.1.122" evidence="2"/>
<dbReference type="PANTHER" id="PTHR42686:SF1">
    <property type="entry name" value="GH17980P-RELATED"/>
    <property type="match status" value="1"/>
</dbReference>
<reference evidence="2 3" key="1">
    <citation type="submission" date="2020-08" db="EMBL/GenBank/DDBJ databases">
        <title>Genomic Encyclopedia of Type Strains, Phase IV (KMG-IV): sequencing the most valuable type-strain genomes for metagenomic binning, comparative biology and taxonomic classification.</title>
        <authorList>
            <person name="Goeker M."/>
        </authorList>
    </citation>
    <scope>NUCLEOTIDE SEQUENCE [LARGE SCALE GENOMIC DNA]</scope>
    <source>
        <strain evidence="2 3">DSM 25966</strain>
    </source>
</reference>
<dbReference type="EMBL" id="JACIDS010000003">
    <property type="protein sequence ID" value="MBB3931764.1"/>
    <property type="molecule type" value="Genomic_DNA"/>
</dbReference>
<proteinExistence type="predicted"/>
<dbReference type="SUPFAM" id="SSF51430">
    <property type="entry name" value="NAD(P)-linked oxidoreductase"/>
    <property type="match status" value="1"/>
</dbReference>
<organism evidence="2 3">
    <name type="scientific">Kaistia hirudinis</name>
    <dbReference type="NCBI Taxonomy" id="1293440"/>
    <lineage>
        <taxon>Bacteria</taxon>
        <taxon>Pseudomonadati</taxon>
        <taxon>Pseudomonadota</taxon>
        <taxon>Alphaproteobacteria</taxon>
        <taxon>Hyphomicrobiales</taxon>
        <taxon>Kaistiaceae</taxon>
        <taxon>Kaistia</taxon>
    </lineage>
</organism>
<keyword evidence="3" id="KW-1185">Reference proteome</keyword>
<evidence type="ECO:0000259" key="1">
    <source>
        <dbReference type="Pfam" id="PF00248"/>
    </source>
</evidence>
<name>A0A840AQR2_9HYPH</name>
<protein>
    <submittedName>
        <fullName evidence="2">D-threo-aldose 1-dehydrogenase</fullName>
        <ecNumber evidence="2">1.1.1.122</ecNumber>
    </submittedName>
</protein>
<dbReference type="GO" id="GO:0047834">
    <property type="term" value="F:D-threo-aldose 1-dehydrogenase activity"/>
    <property type="evidence" value="ECO:0007669"/>
    <property type="project" value="UniProtKB-EC"/>
</dbReference>
<dbReference type="PANTHER" id="PTHR42686">
    <property type="entry name" value="GH17980P-RELATED"/>
    <property type="match status" value="1"/>
</dbReference>
<evidence type="ECO:0000313" key="2">
    <source>
        <dbReference type="EMBL" id="MBB3931764.1"/>
    </source>
</evidence>
<dbReference type="InterPro" id="IPR036812">
    <property type="entry name" value="NAD(P)_OxRdtase_dom_sf"/>
</dbReference>
<dbReference type="GO" id="GO:0005829">
    <property type="term" value="C:cytosol"/>
    <property type="evidence" value="ECO:0007669"/>
    <property type="project" value="TreeGrafter"/>
</dbReference>
<dbReference type="InterPro" id="IPR023210">
    <property type="entry name" value="NADP_OxRdtase_dom"/>
</dbReference>
<dbReference type="Proteomes" id="UP000553963">
    <property type="component" value="Unassembled WGS sequence"/>
</dbReference>
<accession>A0A840AQR2</accession>
<evidence type="ECO:0000313" key="3">
    <source>
        <dbReference type="Proteomes" id="UP000553963"/>
    </source>
</evidence>
<comment type="caution">
    <text evidence="2">The sequence shown here is derived from an EMBL/GenBank/DDBJ whole genome shotgun (WGS) entry which is preliminary data.</text>
</comment>